<keyword evidence="1" id="KW-0812">Transmembrane</keyword>
<evidence type="ECO:0000313" key="14">
    <source>
        <dbReference type="Proteomes" id="UP000437068"/>
    </source>
</evidence>
<evidence type="ECO:0000256" key="1">
    <source>
        <dbReference type="SAM" id="Phobius"/>
    </source>
</evidence>
<dbReference type="EMBL" id="QXGD01000072">
    <property type="protein sequence ID" value="KAE9254741.1"/>
    <property type="molecule type" value="Genomic_DNA"/>
</dbReference>
<protein>
    <submittedName>
        <fullName evidence="7">Uncharacterized protein</fullName>
    </submittedName>
</protein>
<dbReference type="EMBL" id="QXFY01000351">
    <property type="protein sequence ID" value="KAE9346999.1"/>
    <property type="molecule type" value="Genomic_DNA"/>
</dbReference>
<dbReference type="OrthoDB" id="10269658at2759"/>
<sequence length="111" mass="12126">MRSHSLVCCHQTICLLFHSCRSVHSSNRCSHGGSTRLGHKVCIGGRPDVEMDFSFAGSASVEAAPVRNPHARMTRTRVLKSIEMDYSRMLAHATIIVIGVISSGMPLLDHP</sequence>
<evidence type="ECO:0000313" key="17">
    <source>
        <dbReference type="Proteomes" id="UP000441208"/>
    </source>
</evidence>
<evidence type="ECO:0000313" key="6">
    <source>
        <dbReference type="EMBL" id="KAE9152776.1"/>
    </source>
</evidence>
<dbReference type="Proteomes" id="UP000440732">
    <property type="component" value="Unassembled WGS sequence"/>
</dbReference>
<evidence type="ECO:0000313" key="2">
    <source>
        <dbReference type="EMBL" id="KAE8946877.1"/>
    </source>
</evidence>
<dbReference type="Proteomes" id="UP000476176">
    <property type="component" value="Unassembled WGS sequence"/>
</dbReference>
<evidence type="ECO:0000313" key="19">
    <source>
        <dbReference type="Proteomes" id="UP000476176"/>
    </source>
</evidence>
<comment type="caution">
    <text evidence="7">The sequence shown here is derived from an EMBL/GenBank/DDBJ whole genome shotgun (WGS) entry which is preliminary data.</text>
</comment>
<dbReference type="EMBL" id="QXGC01000070">
    <property type="protein sequence ID" value="KAE9251439.1"/>
    <property type="molecule type" value="Genomic_DNA"/>
</dbReference>
<dbReference type="EMBL" id="QXGB01000084">
    <property type="protein sequence ID" value="KAE9231752.1"/>
    <property type="molecule type" value="Genomic_DNA"/>
</dbReference>
<gene>
    <name evidence="10" type="ORF">PF001_g2950</name>
    <name evidence="9" type="ORF">PF002_g2726</name>
    <name evidence="8" type="ORF">PF004_g2457</name>
    <name evidence="7" type="ORF">PF005_g2984</name>
    <name evidence="6" type="ORF">PF006_g3037</name>
    <name evidence="5" type="ORF">PF007_g3006</name>
    <name evidence="11" type="ORF">PF008_g8022</name>
    <name evidence="2" type="ORF">PF009_g3503</name>
    <name evidence="4" type="ORF">PF010_g2645</name>
    <name evidence="3" type="ORF">PF011_g2675</name>
</gene>
<dbReference type="Proteomes" id="UP000437068">
    <property type="component" value="Unassembled WGS sequence"/>
</dbReference>
<keyword evidence="1" id="KW-0472">Membrane</keyword>
<dbReference type="Proteomes" id="UP000441208">
    <property type="component" value="Unassembled WGS sequence"/>
</dbReference>
<reference evidence="12 13" key="1">
    <citation type="submission" date="2018-08" db="EMBL/GenBank/DDBJ databases">
        <title>Genomic investigation of the strawberry pathogen Phytophthora fragariae indicates pathogenicity is determined by transcriptional variation in three key races.</title>
        <authorList>
            <person name="Adams T.M."/>
            <person name="Armitage A.D."/>
            <person name="Sobczyk M.K."/>
            <person name="Bates H.J."/>
            <person name="Dunwell J.M."/>
            <person name="Nellist C.F."/>
            <person name="Harrison R.J."/>
        </authorList>
    </citation>
    <scope>NUCLEOTIDE SEQUENCE [LARGE SCALE GENOMIC DNA]</scope>
    <source>
        <strain evidence="10 14">A4</strain>
        <strain evidence="9 15">BC-1</strain>
        <strain evidence="8 19">BC-23</strain>
        <strain evidence="7 13">NOV-27</strain>
        <strain evidence="6 16">NOV-5</strain>
        <strain evidence="5 17">NOV-71</strain>
        <strain evidence="11 20">NOV-77</strain>
        <strain evidence="2 12">NOV-9</strain>
        <strain evidence="4 21">ONT-3</strain>
        <strain evidence="3 18">SCRP245</strain>
    </source>
</reference>
<dbReference type="EMBL" id="QXGA01000092">
    <property type="protein sequence ID" value="KAE9152776.1"/>
    <property type="molecule type" value="Genomic_DNA"/>
</dbReference>
<evidence type="ECO:0000313" key="8">
    <source>
        <dbReference type="EMBL" id="KAE9251439.1"/>
    </source>
</evidence>
<evidence type="ECO:0000313" key="20">
    <source>
        <dbReference type="Proteomes" id="UP000486351"/>
    </source>
</evidence>
<evidence type="ECO:0000313" key="18">
    <source>
        <dbReference type="Proteomes" id="UP000460718"/>
    </source>
</evidence>
<dbReference type="Proteomes" id="UP000486351">
    <property type="component" value="Unassembled WGS sequence"/>
</dbReference>
<evidence type="ECO:0000313" key="9">
    <source>
        <dbReference type="EMBL" id="KAE9254741.1"/>
    </source>
</evidence>
<dbReference type="Proteomes" id="UP000433483">
    <property type="component" value="Unassembled WGS sequence"/>
</dbReference>
<dbReference type="Proteomes" id="UP000460718">
    <property type="component" value="Unassembled WGS sequence"/>
</dbReference>
<evidence type="ECO:0000313" key="11">
    <source>
        <dbReference type="EMBL" id="KAE9346999.1"/>
    </source>
</evidence>
<keyword evidence="1" id="KW-1133">Transmembrane helix</keyword>
<evidence type="ECO:0000313" key="15">
    <source>
        <dbReference type="Proteomes" id="UP000440367"/>
    </source>
</evidence>
<dbReference type="Proteomes" id="UP000440367">
    <property type="component" value="Unassembled WGS sequence"/>
</dbReference>
<dbReference type="EMBL" id="QXGE01000088">
    <property type="protein sequence ID" value="KAE9325422.1"/>
    <property type="molecule type" value="Genomic_DNA"/>
</dbReference>
<dbReference type="EMBL" id="QXFX01000074">
    <property type="protein sequence ID" value="KAE9133951.1"/>
    <property type="molecule type" value="Genomic_DNA"/>
</dbReference>
<feature type="transmembrane region" description="Helical" evidence="1">
    <location>
        <begin position="89"/>
        <end position="108"/>
    </location>
</feature>
<evidence type="ECO:0000313" key="21">
    <source>
        <dbReference type="Proteomes" id="UP000488956"/>
    </source>
</evidence>
<evidence type="ECO:0000313" key="7">
    <source>
        <dbReference type="EMBL" id="KAE9231752.1"/>
    </source>
</evidence>
<evidence type="ECO:0000313" key="12">
    <source>
        <dbReference type="Proteomes" id="UP000429523"/>
    </source>
</evidence>
<dbReference type="AlphaFoldDB" id="A0A6A3Z9A9"/>
<dbReference type="Proteomes" id="UP000429523">
    <property type="component" value="Unassembled WGS sequence"/>
</dbReference>
<dbReference type="EMBL" id="QXFW01000081">
    <property type="protein sequence ID" value="KAE9026207.1"/>
    <property type="molecule type" value="Genomic_DNA"/>
</dbReference>
<name>A0A6A3Z9A9_9STRA</name>
<accession>A0A6A3Z9A9</accession>
<evidence type="ECO:0000313" key="10">
    <source>
        <dbReference type="EMBL" id="KAE9325422.1"/>
    </source>
</evidence>
<dbReference type="Proteomes" id="UP000488956">
    <property type="component" value="Unassembled WGS sequence"/>
</dbReference>
<dbReference type="EMBL" id="QXFZ01000085">
    <property type="protein sequence ID" value="KAE9134300.1"/>
    <property type="molecule type" value="Genomic_DNA"/>
</dbReference>
<proteinExistence type="predicted"/>
<keyword evidence="13" id="KW-1185">Reference proteome</keyword>
<evidence type="ECO:0000313" key="3">
    <source>
        <dbReference type="EMBL" id="KAE9026207.1"/>
    </source>
</evidence>
<organism evidence="7 13">
    <name type="scientific">Phytophthora fragariae</name>
    <dbReference type="NCBI Taxonomy" id="53985"/>
    <lineage>
        <taxon>Eukaryota</taxon>
        <taxon>Sar</taxon>
        <taxon>Stramenopiles</taxon>
        <taxon>Oomycota</taxon>
        <taxon>Peronosporomycetes</taxon>
        <taxon>Peronosporales</taxon>
        <taxon>Peronosporaceae</taxon>
        <taxon>Phytophthora</taxon>
    </lineage>
</organism>
<evidence type="ECO:0000313" key="16">
    <source>
        <dbReference type="Proteomes" id="UP000440732"/>
    </source>
</evidence>
<evidence type="ECO:0000313" key="4">
    <source>
        <dbReference type="EMBL" id="KAE9133951.1"/>
    </source>
</evidence>
<evidence type="ECO:0000313" key="5">
    <source>
        <dbReference type="EMBL" id="KAE9134300.1"/>
    </source>
</evidence>
<evidence type="ECO:0000313" key="13">
    <source>
        <dbReference type="Proteomes" id="UP000433483"/>
    </source>
</evidence>
<dbReference type="EMBL" id="QXGF01000100">
    <property type="protein sequence ID" value="KAE8946877.1"/>
    <property type="molecule type" value="Genomic_DNA"/>
</dbReference>